<dbReference type="AlphaFoldDB" id="A0AA39KX67"/>
<reference evidence="3" key="1">
    <citation type="journal article" date="2023" name="bioRxiv">
        <title>Scaffold-level genome assemblies of two parasitoid biocontrol wasps reveal the parthenogenesis mechanism and an associated novel virus.</title>
        <authorList>
            <person name="Inwood S."/>
            <person name="Skelly J."/>
            <person name="Guhlin J."/>
            <person name="Harrop T."/>
            <person name="Goldson S."/>
            <person name="Dearden P."/>
        </authorList>
    </citation>
    <scope>NUCLEOTIDE SEQUENCE</scope>
    <source>
        <strain evidence="3">Irish</strain>
        <tissue evidence="3">Whole body</tissue>
    </source>
</reference>
<accession>A0AA39KX67</accession>
<evidence type="ECO:0000313" key="4">
    <source>
        <dbReference type="Proteomes" id="UP001168990"/>
    </source>
</evidence>
<sequence>MEFAQTILFLISIILFLSIKSNMNNNFENSSFWTDTEVKEVLLIIDTMNLYKDLSLQKFTPSAIQVISNDLLTAGYHKTFEEVETVLLSLKMSYLKCKKSRLNNSGEDSCLYYDSLDRIWNSSIDLNFGQKSIDSVSEDLKITNTSQVLNEKVVSERSRPWSDEETMDLLNLVDKLHLVTNFRYRLSPSAIQKLVKPLKQCGYTRTCNQIMEKMRRMRVGYLRSIRAGSIPQDINNSTIYDKIDKMFQQMLTTNNISFSQPIDHDYENKVEFSTNTDTQTSNTFVSMWQSIQSLTDNQETFFEPAESAPNNKIDQTHQIKEFHNNTFKEIEDDGCLNNTTYIKNSMGECFNSIVNCPTSELKQDEHHILKNHMNSIRVNKKRKKVEIPESGIPKFIRVVKGKSTFILKKMETPSYMKLEQQPNKLFHSTIEELNINSVKSSHSQSSFDKLTDGSELIANKLPISLVNTSSQTKSTATDFLIFETIKTFTKQMMNHQEQMQKQHHMWMEKQFENQRNYDRDQRALLLKELREFRQELRDVTEKLFTG</sequence>
<protein>
    <recommendedName>
        <fullName evidence="2">Myb/SANT-like DNA-binding domain-containing protein</fullName>
    </recommendedName>
</protein>
<name>A0AA39KX67_9HYME</name>
<dbReference type="PANTHER" id="PTHR47595">
    <property type="entry name" value="HEAT SHOCK 70 KDA PROTEIN 14"/>
    <property type="match status" value="1"/>
</dbReference>
<dbReference type="PANTHER" id="PTHR47595:SF1">
    <property type="entry name" value="MYB_SANT-LIKE DNA-BINDING DOMAIN-CONTAINING PROTEIN"/>
    <property type="match status" value="1"/>
</dbReference>
<dbReference type="Pfam" id="PF13837">
    <property type="entry name" value="Myb_DNA-bind_4"/>
    <property type="match status" value="1"/>
</dbReference>
<feature type="chain" id="PRO_5041205995" description="Myb/SANT-like DNA-binding domain-containing protein" evidence="1">
    <location>
        <begin position="22"/>
        <end position="546"/>
    </location>
</feature>
<evidence type="ECO:0000313" key="3">
    <source>
        <dbReference type="EMBL" id="KAK0177069.1"/>
    </source>
</evidence>
<reference evidence="3" key="2">
    <citation type="submission" date="2023-03" db="EMBL/GenBank/DDBJ databases">
        <authorList>
            <person name="Inwood S.N."/>
            <person name="Skelly J.G."/>
            <person name="Guhlin J."/>
            <person name="Harrop T.W.R."/>
            <person name="Goldson S.G."/>
            <person name="Dearden P.K."/>
        </authorList>
    </citation>
    <scope>NUCLEOTIDE SEQUENCE</scope>
    <source>
        <strain evidence="3">Irish</strain>
        <tissue evidence="3">Whole body</tissue>
    </source>
</reference>
<comment type="caution">
    <text evidence="3">The sequence shown here is derived from an EMBL/GenBank/DDBJ whole genome shotgun (WGS) entry which is preliminary data.</text>
</comment>
<keyword evidence="1" id="KW-0732">Signal</keyword>
<gene>
    <name evidence="3" type="ORF">PV328_001148</name>
</gene>
<dbReference type="EMBL" id="JAQQBS010000001">
    <property type="protein sequence ID" value="KAK0177069.1"/>
    <property type="molecule type" value="Genomic_DNA"/>
</dbReference>
<feature type="signal peptide" evidence="1">
    <location>
        <begin position="1"/>
        <end position="21"/>
    </location>
</feature>
<keyword evidence="4" id="KW-1185">Reference proteome</keyword>
<feature type="domain" description="Myb/SANT-like DNA-binding" evidence="2">
    <location>
        <begin position="32"/>
        <end position="119"/>
    </location>
</feature>
<proteinExistence type="predicted"/>
<evidence type="ECO:0000256" key="1">
    <source>
        <dbReference type="SAM" id="SignalP"/>
    </source>
</evidence>
<evidence type="ECO:0000259" key="2">
    <source>
        <dbReference type="Pfam" id="PF13837"/>
    </source>
</evidence>
<organism evidence="3 4">
    <name type="scientific">Microctonus aethiopoides</name>
    <dbReference type="NCBI Taxonomy" id="144406"/>
    <lineage>
        <taxon>Eukaryota</taxon>
        <taxon>Metazoa</taxon>
        <taxon>Ecdysozoa</taxon>
        <taxon>Arthropoda</taxon>
        <taxon>Hexapoda</taxon>
        <taxon>Insecta</taxon>
        <taxon>Pterygota</taxon>
        <taxon>Neoptera</taxon>
        <taxon>Endopterygota</taxon>
        <taxon>Hymenoptera</taxon>
        <taxon>Apocrita</taxon>
        <taxon>Ichneumonoidea</taxon>
        <taxon>Braconidae</taxon>
        <taxon>Euphorinae</taxon>
        <taxon>Microctonus</taxon>
    </lineage>
</organism>
<dbReference type="InterPro" id="IPR044822">
    <property type="entry name" value="Myb_DNA-bind_4"/>
</dbReference>
<dbReference type="Proteomes" id="UP001168990">
    <property type="component" value="Unassembled WGS sequence"/>
</dbReference>